<dbReference type="EMBL" id="QQZY01000001">
    <property type="protein sequence ID" value="RDI75851.1"/>
    <property type="molecule type" value="Genomic_DNA"/>
</dbReference>
<dbReference type="Pfam" id="PF00586">
    <property type="entry name" value="AIRS"/>
    <property type="match status" value="1"/>
</dbReference>
<dbReference type="PANTHER" id="PTHR30303">
    <property type="entry name" value="HYDROGENASE ISOENZYMES FORMATION PROTEIN HYPE"/>
    <property type="match status" value="1"/>
</dbReference>
<dbReference type="RefSeq" id="WP_114794733.1">
    <property type="nucleotide sequence ID" value="NZ_QQZY01000001.1"/>
</dbReference>
<dbReference type="InterPro" id="IPR036921">
    <property type="entry name" value="PurM-like_N_sf"/>
</dbReference>
<protein>
    <submittedName>
        <fullName evidence="4">HypE: hydrogenase expression/formation protein HypE</fullName>
    </submittedName>
</protein>
<evidence type="ECO:0000256" key="1">
    <source>
        <dbReference type="ARBA" id="ARBA00006243"/>
    </source>
</evidence>
<reference evidence="4 5" key="1">
    <citation type="submission" date="2018-07" db="EMBL/GenBank/DDBJ databases">
        <title>High-quality-draft genome sequence of Gaiella occulta.</title>
        <authorList>
            <person name="Severino R."/>
            <person name="Froufe H.J.C."/>
            <person name="Rainey F.A."/>
            <person name="Barroso C."/>
            <person name="Albuquerque L."/>
            <person name="Lobo-Da-Cunha A."/>
            <person name="Da Costa M.S."/>
            <person name="Egas C."/>
        </authorList>
    </citation>
    <scope>NUCLEOTIDE SEQUENCE [LARGE SCALE GENOMIC DNA]</scope>
    <source>
        <strain evidence="4 5">F2-233</strain>
    </source>
</reference>
<dbReference type="PIRSF" id="PIRSF005644">
    <property type="entry name" value="Hdrgns_mtr_HypE"/>
    <property type="match status" value="1"/>
</dbReference>
<dbReference type="OrthoDB" id="9801934at2"/>
<name>A0A7M2Z0P5_9ACTN</name>
<dbReference type="InterPro" id="IPR036676">
    <property type="entry name" value="PurM-like_C_sf"/>
</dbReference>
<dbReference type="PANTHER" id="PTHR30303:SF0">
    <property type="entry name" value="CARBAMOYL DEHYDRATASE HYPE"/>
    <property type="match status" value="1"/>
</dbReference>
<comment type="similarity">
    <text evidence="1">Belongs to the HypE family.</text>
</comment>
<proteinExistence type="inferred from homology"/>
<comment type="caution">
    <text evidence="4">The sequence shown here is derived from an EMBL/GenBank/DDBJ whole genome shotgun (WGS) entry which is preliminary data.</text>
</comment>
<evidence type="ECO:0000259" key="3">
    <source>
        <dbReference type="Pfam" id="PF02769"/>
    </source>
</evidence>
<reference evidence="5" key="2">
    <citation type="journal article" date="2019" name="MicrobiologyOpen">
        <title>High-quality draft genome sequence of Gaiella occulta isolated from a 150 meter deep mineral water borehole and comparison with the genome sequences of other deep-branching lineages of the phylum Actinobacteria.</title>
        <authorList>
            <person name="Severino R."/>
            <person name="Froufe H.J.C."/>
            <person name="Barroso C."/>
            <person name="Albuquerque L."/>
            <person name="Lobo-da-Cunha A."/>
            <person name="da Costa M.S."/>
            <person name="Egas C."/>
        </authorList>
    </citation>
    <scope>NUCLEOTIDE SEQUENCE [LARGE SCALE GENOMIC DNA]</scope>
    <source>
        <strain evidence="5">F2-233</strain>
    </source>
</reference>
<dbReference type="SUPFAM" id="SSF56042">
    <property type="entry name" value="PurM C-terminal domain-like"/>
    <property type="match status" value="1"/>
</dbReference>
<dbReference type="Proteomes" id="UP000254134">
    <property type="component" value="Unassembled WGS sequence"/>
</dbReference>
<dbReference type="Pfam" id="PF02769">
    <property type="entry name" value="AIRS_C"/>
    <property type="match status" value="1"/>
</dbReference>
<accession>A0A7M2Z0P5</accession>
<feature type="domain" description="PurM-like C-terminal" evidence="3">
    <location>
        <begin position="183"/>
        <end position="332"/>
    </location>
</feature>
<organism evidence="4 5">
    <name type="scientific">Gaiella occulta</name>
    <dbReference type="NCBI Taxonomy" id="1002870"/>
    <lineage>
        <taxon>Bacteria</taxon>
        <taxon>Bacillati</taxon>
        <taxon>Actinomycetota</taxon>
        <taxon>Thermoleophilia</taxon>
        <taxon>Gaiellales</taxon>
        <taxon>Gaiellaceae</taxon>
        <taxon>Gaiella</taxon>
    </lineage>
</organism>
<evidence type="ECO:0000313" key="5">
    <source>
        <dbReference type="Proteomes" id="UP000254134"/>
    </source>
</evidence>
<dbReference type="GO" id="GO:0051604">
    <property type="term" value="P:protein maturation"/>
    <property type="evidence" value="ECO:0007669"/>
    <property type="project" value="TreeGrafter"/>
</dbReference>
<dbReference type="AlphaFoldDB" id="A0A7M2Z0P5"/>
<dbReference type="InterPro" id="IPR010918">
    <property type="entry name" value="PurM-like_C_dom"/>
</dbReference>
<dbReference type="InterPro" id="IPR016188">
    <property type="entry name" value="PurM-like_N"/>
</dbReference>
<evidence type="ECO:0000313" key="4">
    <source>
        <dbReference type="EMBL" id="RDI75851.1"/>
    </source>
</evidence>
<dbReference type="InterPro" id="IPR011854">
    <property type="entry name" value="HypE"/>
</dbReference>
<sequence length="357" mass="37210">MTGREQEVLEAIERRRRRRPRLKDEVVTLAHGAGGKATRTLIEALFLEEFGNPRLAPLADAALFDVAGARFAFTTDSYVVKPLFFPGGDIGELAVNGTVNDLAVAGARPLFLTAGFIVEEGFPTADLRRVAASVGRAARAAGVEVVAGDTKVVERGKGDGVYINTSGIGVLEHEHDLSPASVRPGDKVLVSGTLGDHGIAVMVARGSLELEVDLDSDTAPLTELVHGLLSATPGVRCLRDLTRGGLATALNEIADAANVSIVIDEAALPIRPEVNGACEILGIDPLYVANEGKLVAIVAPEALAAAYSALGSSPLGIDTEIVGEVRADAEGMVFLDTAFGGRRVVDVLVGDPLPRIC</sequence>
<dbReference type="CDD" id="cd02197">
    <property type="entry name" value="HypE"/>
    <property type="match status" value="1"/>
</dbReference>
<dbReference type="Gene3D" id="3.90.650.10">
    <property type="entry name" value="PurM-like C-terminal domain"/>
    <property type="match status" value="1"/>
</dbReference>
<dbReference type="NCBIfam" id="TIGR02124">
    <property type="entry name" value="hypE"/>
    <property type="match status" value="1"/>
</dbReference>
<evidence type="ECO:0000259" key="2">
    <source>
        <dbReference type="Pfam" id="PF00586"/>
    </source>
</evidence>
<keyword evidence="5" id="KW-1185">Reference proteome</keyword>
<dbReference type="SUPFAM" id="SSF55326">
    <property type="entry name" value="PurM N-terminal domain-like"/>
    <property type="match status" value="1"/>
</dbReference>
<feature type="domain" description="PurM-like N-terminal" evidence="2">
    <location>
        <begin position="60"/>
        <end position="170"/>
    </location>
</feature>
<gene>
    <name evidence="4" type="ORF">Gocc_0270</name>
</gene>
<dbReference type="Gene3D" id="3.30.1330.10">
    <property type="entry name" value="PurM-like, N-terminal domain"/>
    <property type="match status" value="1"/>
</dbReference>